<dbReference type="AlphaFoldDB" id="E4X2J3"/>
<keyword evidence="5 11" id="KW-1133">Transmembrane helix</keyword>
<dbReference type="FunFam" id="1.20.5.110:FF:000006">
    <property type="entry name" value="Syntaxin 6"/>
    <property type="match status" value="1"/>
</dbReference>
<evidence type="ECO:0000256" key="10">
    <source>
        <dbReference type="SAM" id="Coils"/>
    </source>
</evidence>
<reference evidence="13" key="1">
    <citation type="journal article" date="2010" name="Science">
        <title>Plasticity of animal genome architecture unmasked by rapid evolution of a pelagic tunicate.</title>
        <authorList>
            <person name="Denoeud F."/>
            <person name="Henriet S."/>
            <person name="Mungpakdee S."/>
            <person name="Aury J.M."/>
            <person name="Da Silva C."/>
            <person name="Brinkmann H."/>
            <person name="Mikhaleva J."/>
            <person name="Olsen L.C."/>
            <person name="Jubin C."/>
            <person name="Canestro C."/>
            <person name="Bouquet J.M."/>
            <person name="Danks G."/>
            <person name="Poulain J."/>
            <person name="Campsteijn C."/>
            <person name="Adamski M."/>
            <person name="Cross I."/>
            <person name="Yadetie F."/>
            <person name="Muffato M."/>
            <person name="Louis A."/>
            <person name="Butcher S."/>
            <person name="Tsagkogeorga G."/>
            <person name="Konrad A."/>
            <person name="Singh S."/>
            <person name="Jensen M.F."/>
            <person name="Cong E.H."/>
            <person name="Eikeseth-Otteraa H."/>
            <person name="Noel B."/>
            <person name="Anthouard V."/>
            <person name="Porcel B.M."/>
            <person name="Kachouri-Lafond R."/>
            <person name="Nishino A."/>
            <person name="Ugolini M."/>
            <person name="Chourrout P."/>
            <person name="Nishida H."/>
            <person name="Aasland R."/>
            <person name="Huzurbazar S."/>
            <person name="Westhof E."/>
            <person name="Delsuc F."/>
            <person name="Lehrach H."/>
            <person name="Reinhardt R."/>
            <person name="Weissenbach J."/>
            <person name="Roy S.W."/>
            <person name="Artiguenave F."/>
            <person name="Postlethwait J.H."/>
            <person name="Manak J.R."/>
            <person name="Thompson E.M."/>
            <person name="Jaillon O."/>
            <person name="Du Pasquier L."/>
            <person name="Boudinot P."/>
            <person name="Liberles D.A."/>
            <person name="Volff J.N."/>
            <person name="Philippe H."/>
            <person name="Lenhard B."/>
            <person name="Roest Crollius H."/>
            <person name="Wincker P."/>
            <person name="Chourrout D."/>
        </authorList>
    </citation>
    <scope>NUCLEOTIDE SEQUENCE [LARGE SCALE GENOMIC DNA]</scope>
</reference>
<dbReference type="Gene3D" id="1.20.5.110">
    <property type="match status" value="1"/>
</dbReference>
<dbReference type="InParanoid" id="E4X2J3"/>
<keyword evidence="14" id="KW-1185">Reference proteome</keyword>
<evidence type="ECO:0000256" key="1">
    <source>
        <dbReference type="ARBA" id="ARBA00009063"/>
    </source>
</evidence>
<sequence>MSIEDPYFVVRDEVARAVELCEKRVAEWRKLMDGTSTSVKARNITSDLRSAVRSAEWDLEDLEESVNVVENNPSRFGIVEGELHDRKNFIVRIRNSLADMKLELEAPDVNERLLAMDSSPHVTINVNNSRYGSANPAFRDSGHSQQTQLLQEQDGQLELVSNNVHVLNQISRAIGDELDDQGQLLDNLGNEIDSAQSRMNAALSKIQRVTRLSSDRRQWAAIAGLAFLIIILFIMLFS</sequence>
<evidence type="ECO:0000256" key="9">
    <source>
        <dbReference type="ARBA" id="ARBA00037801"/>
    </source>
</evidence>
<dbReference type="EMBL" id="FN653023">
    <property type="protein sequence ID" value="CBY17846.1"/>
    <property type="molecule type" value="Genomic_DNA"/>
</dbReference>
<evidence type="ECO:0000256" key="5">
    <source>
        <dbReference type="ARBA" id="ARBA00022989"/>
    </source>
</evidence>
<keyword evidence="7 10" id="KW-0175">Coiled coil</keyword>
<dbReference type="PANTHER" id="PTHR12791">
    <property type="entry name" value="GOLGI SNARE BET1-RELATED"/>
    <property type="match status" value="1"/>
</dbReference>
<dbReference type="Pfam" id="PF09177">
    <property type="entry name" value="STX6_10_61_N"/>
    <property type="match status" value="1"/>
</dbReference>
<gene>
    <name evidence="13" type="ORF">GSOID_T00017468001</name>
</gene>
<dbReference type="GO" id="GO:0031090">
    <property type="term" value="C:organelle membrane"/>
    <property type="evidence" value="ECO:0007669"/>
    <property type="project" value="UniProtKB-ARBA"/>
</dbReference>
<dbReference type="InterPro" id="IPR000727">
    <property type="entry name" value="T_SNARE_dom"/>
</dbReference>
<dbReference type="GO" id="GO:0005802">
    <property type="term" value="C:trans-Golgi network"/>
    <property type="evidence" value="ECO:0007669"/>
    <property type="project" value="UniProtKB-ARBA"/>
</dbReference>
<feature type="coiled-coil region" evidence="10">
    <location>
        <begin position="178"/>
        <end position="205"/>
    </location>
</feature>
<dbReference type="InterPro" id="IPR006012">
    <property type="entry name" value="Syntaxin/epimorphin_CS"/>
</dbReference>
<protein>
    <recommendedName>
        <fullName evidence="12">t-SNARE coiled-coil homology domain-containing protein</fullName>
    </recommendedName>
</protein>
<evidence type="ECO:0000256" key="8">
    <source>
        <dbReference type="ARBA" id="ARBA00023136"/>
    </source>
</evidence>
<evidence type="ECO:0000313" key="13">
    <source>
        <dbReference type="EMBL" id="CBY17846.1"/>
    </source>
</evidence>
<evidence type="ECO:0000256" key="6">
    <source>
        <dbReference type="ARBA" id="ARBA00023034"/>
    </source>
</evidence>
<dbReference type="CDD" id="cd21443">
    <property type="entry name" value="SNARE_NTD_STX6_STX10"/>
    <property type="match status" value="1"/>
</dbReference>
<accession>E4X2J3</accession>
<dbReference type="InterPro" id="IPR015260">
    <property type="entry name" value="Syntaxin-6/10/61_N"/>
</dbReference>
<dbReference type="FunFam" id="1.20.58.90:FF:000004">
    <property type="entry name" value="Syntaxin 10"/>
    <property type="match status" value="1"/>
</dbReference>
<feature type="transmembrane region" description="Helical" evidence="11">
    <location>
        <begin position="219"/>
        <end position="237"/>
    </location>
</feature>
<dbReference type="GO" id="GO:0006886">
    <property type="term" value="P:intracellular protein transport"/>
    <property type="evidence" value="ECO:0007669"/>
    <property type="project" value="InterPro"/>
</dbReference>
<keyword evidence="6" id="KW-0333">Golgi apparatus</keyword>
<evidence type="ECO:0000256" key="3">
    <source>
        <dbReference type="ARBA" id="ARBA00022692"/>
    </source>
</evidence>
<evidence type="ECO:0000256" key="2">
    <source>
        <dbReference type="ARBA" id="ARBA00022448"/>
    </source>
</evidence>
<evidence type="ECO:0000256" key="4">
    <source>
        <dbReference type="ARBA" id="ARBA00022927"/>
    </source>
</evidence>
<dbReference type="GO" id="GO:0005484">
    <property type="term" value="F:SNAP receptor activity"/>
    <property type="evidence" value="ECO:0007669"/>
    <property type="project" value="InterPro"/>
</dbReference>
<keyword evidence="8 11" id="KW-0472">Membrane</keyword>
<dbReference type="OrthoDB" id="546861at2759"/>
<dbReference type="SUPFAM" id="SSF47661">
    <property type="entry name" value="t-snare proteins"/>
    <property type="match status" value="1"/>
</dbReference>
<keyword evidence="3 11" id="KW-0812">Transmembrane</keyword>
<dbReference type="CDD" id="cd15851">
    <property type="entry name" value="SNARE_Syntaxin6"/>
    <property type="match status" value="1"/>
</dbReference>
<feature type="domain" description="T-SNARE coiled-coil homology" evidence="12">
    <location>
        <begin position="147"/>
        <end position="209"/>
    </location>
</feature>
<evidence type="ECO:0000313" key="14">
    <source>
        <dbReference type="Proteomes" id="UP000001307"/>
    </source>
</evidence>
<dbReference type="InterPro" id="IPR010989">
    <property type="entry name" value="SNARE"/>
</dbReference>
<dbReference type="Proteomes" id="UP000001307">
    <property type="component" value="Unassembled WGS sequence"/>
</dbReference>
<dbReference type="PROSITE" id="PS50192">
    <property type="entry name" value="T_SNARE"/>
    <property type="match status" value="1"/>
</dbReference>
<dbReference type="GO" id="GO:0048193">
    <property type="term" value="P:Golgi vesicle transport"/>
    <property type="evidence" value="ECO:0007669"/>
    <property type="project" value="InterPro"/>
</dbReference>
<keyword evidence="4" id="KW-0653">Protein transport</keyword>
<dbReference type="Pfam" id="PF05739">
    <property type="entry name" value="SNARE"/>
    <property type="match status" value="1"/>
</dbReference>
<evidence type="ECO:0000259" key="12">
    <source>
        <dbReference type="PROSITE" id="PS50192"/>
    </source>
</evidence>
<comment type="subcellular location">
    <subcellularLocation>
        <location evidence="9">Golgi apparatus</location>
        <location evidence="9">trans-Golgi network membrane</location>
        <topology evidence="9">Single-pass type IV membrane protein</topology>
    </subcellularLocation>
</comment>
<dbReference type="SUPFAM" id="SSF58038">
    <property type="entry name" value="SNARE fusion complex"/>
    <property type="match status" value="1"/>
</dbReference>
<dbReference type="Gene3D" id="1.20.58.90">
    <property type="match status" value="1"/>
</dbReference>
<organism evidence="13">
    <name type="scientific">Oikopleura dioica</name>
    <name type="common">Tunicate</name>
    <dbReference type="NCBI Taxonomy" id="34765"/>
    <lineage>
        <taxon>Eukaryota</taxon>
        <taxon>Metazoa</taxon>
        <taxon>Chordata</taxon>
        <taxon>Tunicata</taxon>
        <taxon>Appendicularia</taxon>
        <taxon>Copelata</taxon>
        <taxon>Oikopleuridae</taxon>
        <taxon>Oikopleura</taxon>
    </lineage>
</organism>
<proteinExistence type="inferred from homology"/>
<evidence type="ECO:0000256" key="7">
    <source>
        <dbReference type="ARBA" id="ARBA00023054"/>
    </source>
</evidence>
<keyword evidence="2" id="KW-0813">Transport</keyword>
<name>E4X2J3_OIKDI</name>
<dbReference type="SMART" id="SM00397">
    <property type="entry name" value="t_SNARE"/>
    <property type="match status" value="1"/>
</dbReference>
<comment type="similarity">
    <text evidence="1">Belongs to the syntaxin family.</text>
</comment>
<evidence type="ECO:0000256" key="11">
    <source>
        <dbReference type="SAM" id="Phobius"/>
    </source>
</evidence>
<dbReference type="PROSITE" id="PS00914">
    <property type="entry name" value="SYNTAXIN"/>
    <property type="match status" value="1"/>
</dbReference>